<keyword evidence="2" id="KW-1185">Reference proteome</keyword>
<dbReference type="HOGENOM" id="CLU_1168902_0_0_12"/>
<reference evidence="1 2" key="1">
    <citation type="journal article" date="2011" name="BMC Genomics">
        <title>Complete genome sequence of Brachyspira intermedia reveals unique genomic features in Brachyspira species and phage-mediated horizontal gene transfer.</title>
        <authorList>
            <person name="Hafstrom T."/>
            <person name="Jansson D.S."/>
            <person name="Segerman B."/>
        </authorList>
    </citation>
    <scope>NUCLEOTIDE SEQUENCE [LARGE SCALE GENOMIC DNA]</scope>
    <source>
        <strain evidence="2">ATCC 51140 / PWS/A</strain>
    </source>
</reference>
<dbReference type="GeneID" id="44968906"/>
<name>G0EIH6_BRAIP</name>
<protein>
    <submittedName>
        <fullName evidence="1">Uncharacterized protein</fullName>
    </submittedName>
</protein>
<evidence type="ECO:0000313" key="2">
    <source>
        <dbReference type="Proteomes" id="UP000008522"/>
    </source>
</evidence>
<dbReference type="Proteomes" id="UP000008522">
    <property type="component" value="Chromosome"/>
</dbReference>
<dbReference type="AlphaFoldDB" id="G0EIH6"/>
<gene>
    <name evidence="1" type="ordered locus">Bint_0350</name>
</gene>
<organism evidence="1 2">
    <name type="scientific">Brachyspira intermedia (strain ATCC 51140 / PWS/A)</name>
    <name type="common">Serpulina intermedia</name>
    <dbReference type="NCBI Taxonomy" id="1045858"/>
    <lineage>
        <taxon>Bacteria</taxon>
        <taxon>Pseudomonadati</taxon>
        <taxon>Spirochaetota</taxon>
        <taxon>Spirochaetia</taxon>
        <taxon>Brachyspirales</taxon>
        <taxon>Brachyspiraceae</taxon>
        <taxon>Brachyspira</taxon>
    </lineage>
</organism>
<dbReference type="PATRIC" id="fig|1045858.4.peg.348"/>
<dbReference type="KEGG" id="bip:Bint_0350"/>
<accession>G0EIH6</accession>
<dbReference type="RefSeq" id="WP_014486836.1">
    <property type="nucleotide sequence ID" value="NC_017243.1"/>
</dbReference>
<sequence length="237" mass="27604">MNNNISEKIYKKIKKLRLAAPYYNNAFKYGVELNKKLDILVSKQIASMMISNEEIKIIEKYIKNNNLKIDSVKGGKTNIFYPKNMYRTHMDYDFLSSNIKDAFILINYLINIRGFRLVVGGSVPFSFKTVFDNQKNETLTGHIHLEKVLQDRYQVIIDINMGGFPLGRTSLIKCNDNGKLDLEDLICITLAHLFKHEHAFIKDINDLYYLLESSEVNKELLLKKSMIITLKIYFFNL</sequence>
<dbReference type="EMBL" id="CP002874">
    <property type="protein sequence ID" value="AEM20984.1"/>
    <property type="molecule type" value="Genomic_DNA"/>
</dbReference>
<proteinExistence type="predicted"/>
<evidence type="ECO:0000313" key="1">
    <source>
        <dbReference type="EMBL" id="AEM20984.1"/>
    </source>
</evidence>